<sequence length="417" mass="46654">MLVCSELMVIEEGSGVVVPEPVLMDAVEIETGVAIRTGRENHCEIERRRRNKMTAYITELSDMVPTCNALARKPDKLTILRMAVAHMKALRASDVSQSEGTGNTSTDGTYKPSFLTDQELKHLILEAADGFLFVVSCDTGRIIYVSDSVAPVLNQPQNEWYGSCIYDNIHGDDVEKVREQLSTQEPQNTGRILDLKTGTVKKEGHQSSMRLCMGSRRGFICRMKVGNIAADNMAVGHLNRQKQRNSLGPSRDGQNYAVVHCTGYIKNWPPSGVQMDRGADDDHTSHCCLVAIGRLQVTSTPNTSDLTGSNSNAEFISRHSMEGKFTFVDQRVMGLLGYTPPELLGKSCFDFFHPEDQTHMKESFEQVLKLKGQVMSVMYRFRAKNREWVWLRTSAFAFLNPYTDDVEYIVCTNTSAK</sequence>
<dbReference type="GO" id="GO:0045944">
    <property type="term" value="P:positive regulation of transcription by RNA polymerase II"/>
    <property type="evidence" value="ECO:0007669"/>
    <property type="project" value="UniProtKB-ARBA"/>
</dbReference>
<dbReference type="SUPFAM" id="SSF55785">
    <property type="entry name" value="PYP-like sensor domain (PAS domain)"/>
    <property type="match status" value="2"/>
</dbReference>
<dbReference type="InterPro" id="IPR036638">
    <property type="entry name" value="HLH_DNA-bd_sf"/>
</dbReference>
<proteinExistence type="predicted"/>
<dbReference type="InterPro" id="IPR035965">
    <property type="entry name" value="PAS-like_dom_sf"/>
</dbReference>
<dbReference type="InterPro" id="IPR001610">
    <property type="entry name" value="PAC"/>
</dbReference>
<evidence type="ECO:0000256" key="6">
    <source>
        <dbReference type="ARBA" id="ARBA00023242"/>
    </source>
</evidence>
<dbReference type="SMART" id="SM00353">
    <property type="entry name" value="HLH"/>
    <property type="match status" value="1"/>
</dbReference>
<protein>
    <recommendedName>
        <fullName evidence="7">Aryl hydrocarbon receptor nuclear translocator homolog</fullName>
    </recommendedName>
</protein>
<evidence type="ECO:0000256" key="5">
    <source>
        <dbReference type="ARBA" id="ARBA00023163"/>
    </source>
</evidence>
<evidence type="ECO:0000259" key="9">
    <source>
        <dbReference type="PROSITE" id="PS50888"/>
    </source>
</evidence>
<feature type="domain" description="PAS" evidence="8">
    <location>
        <begin position="117"/>
        <end position="188"/>
    </location>
</feature>
<keyword evidence="5" id="KW-0804">Transcription</keyword>
<dbReference type="FunFam" id="4.10.280.10:FF:000011">
    <property type="entry name" value="Aryl hydrocarbon receptor nuclear translocator 2"/>
    <property type="match status" value="1"/>
</dbReference>
<dbReference type="InterPro" id="IPR000014">
    <property type="entry name" value="PAS"/>
</dbReference>
<dbReference type="InterPro" id="IPR013767">
    <property type="entry name" value="PAS_fold"/>
</dbReference>
<feature type="domain" description="PAS" evidence="8">
    <location>
        <begin position="320"/>
        <end position="371"/>
    </location>
</feature>
<dbReference type="Gene3D" id="3.30.450.20">
    <property type="entry name" value="PAS domain"/>
    <property type="match status" value="2"/>
</dbReference>
<dbReference type="GO" id="GO:0046983">
    <property type="term" value="F:protein dimerization activity"/>
    <property type="evidence" value="ECO:0007669"/>
    <property type="project" value="InterPro"/>
</dbReference>
<evidence type="ECO:0000256" key="3">
    <source>
        <dbReference type="ARBA" id="ARBA00023015"/>
    </source>
</evidence>
<dbReference type="PRINTS" id="PR00785">
    <property type="entry name" value="NCTRNSLOCATR"/>
</dbReference>
<dbReference type="SMART" id="SM00086">
    <property type="entry name" value="PAC"/>
    <property type="match status" value="1"/>
</dbReference>
<dbReference type="CDD" id="cd18947">
    <property type="entry name" value="bHLH-PAS_ARNT"/>
    <property type="match status" value="1"/>
</dbReference>
<gene>
    <name evidence="10" type="ORF">TTEB3V08_LOCUS9400</name>
</gene>
<comment type="subcellular location">
    <subcellularLocation>
        <location evidence="1">Nucleus</location>
    </subcellularLocation>
</comment>
<dbReference type="PROSITE" id="PS50112">
    <property type="entry name" value="PAS"/>
    <property type="match status" value="2"/>
</dbReference>
<dbReference type="GO" id="GO:0005667">
    <property type="term" value="C:transcription regulator complex"/>
    <property type="evidence" value="ECO:0007669"/>
    <property type="project" value="InterPro"/>
</dbReference>
<dbReference type="CDD" id="cd00130">
    <property type="entry name" value="PAS"/>
    <property type="match status" value="2"/>
</dbReference>
<keyword evidence="3" id="KW-0805">Transcription regulation</keyword>
<evidence type="ECO:0000256" key="2">
    <source>
        <dbReference type="ARBA" id="ARBA00022737"/>
    </source>
</evidence>
<name>A0A7R9INK7_9NEOP</name>
<evidence type="ECO:0000256" key="4">
    <source>
        <dbReference type="ARBA" id="ARBA00023125"/>
    </source>
</evidence>
<dbReference type="SMART" id="SM00091">
    <property type="entry name" value="PAS"/>
    <property type="match status" value="2"/>
</dbReference>
<evidence type="ECO:0000256" key="7">
    <source>
        <dbReference type="ARBA" id="ARBA00073216"/>
    </source>
</evidence>
<evidence type="ECO:0000259" key="8">
    <source>
        <dbReference type="PROSITE" id="PS50112"/>
    </source>
</evidence>
<keyword evidence="4" id="KW-0238">DNA-binding</keyword>
<evidence type="ECO:0000313" key="10">
    <source>
        <dbReference type="EMBL" id="CAD7461491.1"/>
    </source>
</evidence>
<accession>A0A7R9INK7</accession>
<evidence type="ECO:0000256" key="1">
    <source>
        <dbReference type="ARBA" id="ARBA00004123"/>
    </source>
</evidence>
<dbReference type="GO" id="GO:0005737">
    <property type="term" value="C:cytoplasm"/>
    <property type="evidence" value="ECO:0007669"/>
    <property type="project" value="InterPro"/>
</dbReference>
<dbReference type="GO" id="GO:0003677">
    <property type="term" value="F:DNA binding"/>
    <property type="evidence" value="ECO:0007669"/>
    <property type="project" value="UniProtKB-KW"/>
</dbReference>
<dbReference type="Pfam" id="PF00989">
    <property type="entry name" value="PAS"/>
    <property type="match status" value="1"/>
</dbReference>
<dbReference type="GO" id="GO:0005634">
    <property type="term" value="C:nucleus"/>
    <property type="evidence" value="ECO:0007669"/>
    <property type="project" value="UniProtKB-SubCell"/>
</dbReference>
<feature type="domain" description="BHLH" evidence="9">
    <location>
        <begin position="37"/>
        <end position="90"/>
    </location>
</feature>
<dbReference type="Pfam" id="PF14598">
    <property type="entry name" value="PAS_11"/>
    <property type="match status" value="1"/>
</dbReference>
<dbReference type="InterPro" id="IPR001067">
    <property type="entry name" value="Nuc_translocat"/>
</dbReference>
<dbReference type="SUPFAM" id="SSF47459">
    <property type="entry name" value="HLH, helix-loop-helix DNA-binding domain"/>
    <property type="match status" value="1"/>
</dbReference>
<dbReference type="EMBL" id="OE004821">
    <property type="protein sequence ID" value="CAD7461491.1"/>
    <property type="molecule type" value="Genomic_DNA"/>
</dbReference>
<dbReference type="Pfam" id="PF00010">
    <property type="entry name" value="HLH"/>
    <property type="match status" value="1"/>
</dbReference>
<dbReference type="FunFam" id="3.30.450.20:FF:000003">
    <property type="entry name" value="Aryl hydrocarbon receptor nuclear translocator 2"/>
    <property type="match status" value="1"/>
</dbReference>
<dbReference type="PANTHER" id="PTHR23042">
    <property type="entry name" value="CIRCADIAN PROTEIN CLOCK/ARNT/BMAL/PAS"/>
    <property type="match status" value="1"/>
</dbReference>
<reference evidence="10" key="1">
    <citation type="submission" date="2020-11" db="EMBL/GenBank/DDBJ databases">
        <authorList>
            <person name="Tran Van P."/>
        </authorList>
    </citation>
    <scope>NUCLEOTIDE SEQUENCE</scope>
</reference>
<keyword evidence="6" id="KW-0539">Nucleus</keyword>
<keyword evidence="2" id="KW-0677">Repeat</keyword>
<dbReference type="InterPro" id="IPR050933">
    <property type="entry name" value="Circadian_TF"/>
</dbReference>
<dbReference type="GO" id="GO:0003700">
    <property type="term" value="F:DNA-binding transcription factor activity"/>
    <property type="evidence" value="ECO:0007669"/>
    <property type="project" value="InterPro"/>
</dbReference>
<dbReference type="NCBIfam" id="TIGR00229">
    <property type="entry name" value="sensory_box"/>
    <property type="match status" value="1"/>
</dbReference>
<organism evidence="10">
    <name type="scientific">Timema tahoe</name>
    <dbReference type="NCBI Taxonomy" id="61484"/>
    <lineage>
        <taxon>Eukaryota</taxon>
        <taxon>Metazoa</taxon>
        <taxon>Ecdysozoa</taxon>
        <taxon>Arthropoda</taxon>
        <taxon>Hexapoda</taxon>
        <taxon>Insecta</taxon>
        <taxon>Pterygota</taxon>
        <taxon>Neoptera</taxon>
        <taxon>Polyneoptera</taxon>
        <taxon>Phasmatodea</taxon>
        <taxon>Timematodea</taxon>
        <taxon>Timematoidea</taxon>
        <taxon>Timematidae</taxon>
        <taxon>Timema</taxon>
    </lineage>
</organism>
<dbReference type="InterPro" id="IPR011598">
    <property type="entry name" value="bHLH_dom"/>
</dbReference>
<dbReference type="AlphaFoldDB" id="A0A7R9INK7"/>
<dbReference type="Gene3D" id="4.10.280.10">
    <property type="entry name" value="Helix-loop-helix DNA-binding domain"/>
    <property type="match status" value="1"/>
</dbReference>
<dbReference type="PROSITE" id="PS50888">
    <property type="entry name" value="BHLH"/>
    <property type="match status" value="1"/>
</dbReference>